<dbReference type="AlphaFoldDB" id="A0AAD9Z625"/>
<reference evidence="2" key="1">
    <citation type="submission" date="2022-11" db="EMBL/GenBank/DDBJ databases">
        <title>Chromosomal genome sequence assembly and mating type (MAT) locus characterization of the leprose asexual lichenized fungus Lepraria neglecta (Nyl.) Erichsen.</title>
        <authorList>
            <person name="Allen J.L."/>
            <person name="Pfeffer B."/>
        </authorList>
    </citation>
    <scope>NUCLEOTIDE SEQUENCE</scope>
    <source>
        <strain evidence="2">Allen 5258</strain>
    </source>
</reference>
<evidence type="ECO:0000256" key="1">
    <source>
        <dbReference type="SAM" id="MobiDB-lite"/>
    </source>
</evidence>
<dbReference type="EMBL" id="JASNWA010000008">
    <property type="protein sequence ID" value="KAK3171438.1"/>
    <property type="molecule type" value="Genomic_DNA"/>
</dbReference>
<name>A0AAD9Z625_9LECA</name>
<feature type="compositionally biased region" description="Low complexity" evidence="1">
    <location>
        <begin position="288"/>
        <end position="300"/>
    </location>
</feature>
<gene>
    <name evidence="2" type="ORF">OEA41_003522</name>
</gene>
<accession>A0AAD9Z625</accession>
<sequence length="330" mass="36491">MFKDLHESPCEGEEFSIIPQSQNNSAFGATRFPTNVSYIISSAHHALTWLNSNDEIAGFRGVVPMYSETPGNEGHFTSVARSYRGNSCTAVEKLCIKVKSILTDDNGSVVRYERVVRAHLTFNIVPWFVKESARKPSDLSTGPNRYQRAKPTSPDEPFKLLPAAHDYSLANEVLRGQPFEDYLNTNRFSLPNHGPHTVDKGSHEHFMASLPVTIPVINAIEFSGLAQKHADLAQRHADAEKHIKLLGLPRDFGTTQMHRTDLQVYFTGPLDAPSFVNQPTGRQRLANGSSTSSHTSGYTTDQIAAPPSPILRARDATQNPISSLDLLLEQ</sequence>
<proteinExistence type="predicted"/>
<comment type="caution">
    <text evidence="2">The sequence shown here is derived from an EMBL/GenBank/DDBJ whole genome shotgun (WGS) entry which is preliminary data.</text>
</comment>
<feature type="region of interest" description="Disordered" evidence="1">
    <location>
        <begin position="282"/>
        <end position="307"/>
    </location>
</feature>
<protein>
    <submittedName>
        <fullName evidence="2">Uncharacterized protein</fullName>
    </submittedName>
</protein>
<evidence type="ECO:0000313" key="2">
    <source>
        <dbReference type="EMBL" id="KAK3171438.1"/>
    </source>
</evidence>
<evidence type="ECO:0000313" key="3">
    <source>
        <dbReference type="Proteomes" id="UP001276659"/>
    </source>
</evidence>
<feature type="region of interest" description="Disordered" evidence="1">
    <location>
        <begin position="134"/>
        <end position="155"/>
    </location>
</feature>
<organism evidence="2 3">
    <name type="scientific">Lepraria neglecta</name>
    <dbReference type="NCBI Taxonomy" id="209136"/>
    <lineage>
        <taxon>Eukaryota</taxon>
        <taxon>Fungi</taxon>
        <taxon>Dikarya</taxon>
        <taxon>Ascomycota</taxon>
        <taxon>Pezizomycotina</taxon>
        <taxon>Lecanoromycetes</taxon>
        <taxon>OSLEUM clade</taxon>
        <taxon>Lecanoromycetidae</taxon>
        <taxon>Lecanorales</taxon>
        <taxon>Lecanorineae</taxon>
        <taxon>Stereocaulaceae</taxon>
        <taxon>Lepraria</taxon>
    </lineage>
</organism>
<dbReference type="Proteomes" id="UP001276659">
    <property type="component" value="Unassembled WGS sequence"/>
</dbReference>
<keyword evidence="3" id="KW-1185">Reference proteome</keyword>